<dbReference type="Pfam" id="PF00015">
    <property type="entry name" value="MCPsignal"/>
    <property type="match status" value="1"/>
</dbReference>
<dbReference type="CDD" id="cd06225">
    <property type="entry name" value="HAMP"/>
    <property type="match status" value="1"/>
</dbReference>
<evidence type="ECO:0000256" key="3">
    <source>
        <dbReference type="ARBA" id="ARBA00022500"/>
    </source>
</evidence>
<evidence type="ECO:0000256" key="4">
    <source>
        <dbReference type="ARBA" id="ARBA00022692"/>
    </source>
</evidence>
<keyword evidence="2" id="KW-1003">Cell membrane</keyword>
<evidence type="ECO:0000256" key="7">
    <source>
        <dbReference type="ARBA" id="ARBA00029447"/>
    </source>
</evidence>
<feature type="domain" description="HAMP" evidence="11">
    <location>
        <begin position="319"/>
        <end position="373"/>
    </location>
</feature>
<organism evidence="12">
    <name type="scientific">Treponema denticola H-22</name>
    <dbReference type="NCBI Taxonomy" id="999432"/>
    <lineage>
        <taxon>Bacteria</taxon>
        <taxon>Pseudomonadati</taxon>
        <taxon>Spirochaetota</taxon>
        <taxon>Spirochaetia</taxon>
        <taxon>Spirochaetales</taxon>
        <taxon>Treponemataceae</taxon>
        <taxon>Treponema</taxon>
    </lineage>
</organism>
<dbReference type="CDD" id="cd12914">
    <property type="entry name" value="PDC1_DGC_like"/>
    <property type="match status" value="1"/>
</dbReference>
<dbReference type="InterPro" id="IPR029151">
    <property type="entry name" value="Sensor-like_sf"/>
</dbReference>
<dbReference type="InterPro" id="IPR004090">
    <property type="entry name" value="Chemotax_Me-accpt_rcpt"/>
</dbReference>
<dbReference type="PANTHER" id="PTHR43531">
    <property type="entry name" value="PROTEIN ICFG"/>
    <property type="match status" value="1"/>
</dbReference>
<dbReference type="InterPro" id="IPR003660">
    <property type="entry name" value="HAMP_dom"/>
</dbReference>
<dbReference type="PANTHER" id="PTHR43531:SF11">
    <property type="entry name" value="METHYL-ACCEPTING CHEMOTAXIS PROTEIN 3"/>
    <property type="match status" value="1"/>
</dbReference>
<accession>A0A0E2EFB0</accession>
<dbReference type="CDD" id="cd12912">
    <property type="entry name" value="PDC2_MCP_like"/>
    <property type="match status" value="1"/>
</dbReference>
<protein>
    <recommendedName>
        <fullName evidence="13">Methyl-accepting chemotaxis protein</fullName>
    </recommendedName>
</protein>
<evidence type="ECO:0000256" key="2">
    <source>
        <dbReference type="ARBA" id="ARBA00022475"/>
    </source>
</evidence>
<dbReference type="SMART" id="SM00304">
    <property type="entry name" value="HAMP"/>
    <property type="match status" value="1"/>
</dbReference>
<dbReference type="AlphaFoldDB" id="A0A0E2EFB0"/>
<keyword evidence="3" id="KW-0145">Chemotaxis</keyword>
<dbReference type="GO" id="GO:0007165">
    <property type="term" value="P:signal transduction"/>
    <property type="evidence" value="ECO:0007669"/>
    <property type="project" value="UniProtKB-KW"/>
</dbReference>
<dbReference type="SMART" id="SM00283">
    <property type="entry name" value="MA"/>
    <property type="match status" value="1"/>
</dbReference>
<dbReference type="GO" id="GO:0005886">
    <property type="term" value="C:plasma membrane"/>
    <property type="evidence" value="ECO:0007669"/>
    <property type="project" value="UniProtKB-SubCell"/>
</dbReference>
<dbReference type="Pfam" id="PF00672">
    <property type="entry name" value="HAMP"/>
    <property type="match status" value="1"/>
</dbReference>
<dbReference type="HOGENOM" id="CLU_000445_107_19_12"/>
<gene>
    <name evidence="12" type="ORF">HMPREF9726_01904</name>
</gene>
<proteinExistence type="inferred from homology"/>
<dbReference type="EMBL" id="AGDV01000020">
    <property type="protein sequence ID" value="EMB31524.1"/>
    <property type="molecule type" value="Genomic_DNA"/>
</dbReference>
<comment type="subcellular location">
    <subcellularLocation>
        <location evidence="1">Cell membrane</location>
        <topology evidence="1">Multi-pass membrane protein</topology>
    </subcellularLocation>
</comment>
<keyword evidence="4 9" id="KW-0812">Transmembrane</keyword>
<feature type="domain" description="Methyl-accepting transducer" evidence="10">
    <location>
        <begin position="420"/>
        <end position="642"/>
    </location>
</feature>
<evidence type="ECO:0000256" key="6">
    <source>
        <dbReference type="ARBA" id="ARBA00023136"/>
    </source>
</evidence>
<evidence type="ECO:0000313" key="12">
    <source>
        <dbReference type="EMBL" id="EMB31524.1"/>
    </source>
</evidence>
<evidence type="ECO:0008006" key="13">
    <source>
        <dbReference type="Google" id="ProtNLM"/>
    </source>
</evidence>
<dbReference type="SUPFAM" id="SSF103190">
    <property type="entry name" value="Sensory domain-like"/>
    <property type="match status" value="1"/>
</dbReference>
<dbReference type="PROSITE" id="PS50111">
    <property type="entry name" value="CHEMOTAXIS_TRANSDUC_2"/>
    <property type="match status" value="1"/>
</dbReference>
<dbReference type="Pfam" id="PF02743">
    <property type="entry name" value="dCache_1"/>
    <property type="match status" value="1"/>
</dbReference>
<dbReference type="GO" id="GO:0004888">
    <property type="term" value="F:transmembrane signaling receptor activity"/>
    <property type="evidence" value="ECO:0007669"/>
    <property type="project" value="InterPro"/>
</dbReference>
<feature type="transmembrane region" description="Helical" evidence="9">
    <location>
        <begin position="20"/>
        <end position="43"/>
    </location>
</feature>
<evidence type="ECO:0000256" key="8">
    <source>
        <dbReference type="PROSITE-ProRule" id="PRU00284"/>
    </source>
</evidence>
<dbReference type="RefSeq" id="WP_002685193.1">
    <property type="nucleotide sequence ID" value="NZ_CM001795.1"/>
</dbReference>
<evidence type="ECO:0000256" key="9">
    <source>
        <dbReference type="SAM" id="Phobius"/>
    </source>
</evidence>
<evidence type="ECO:0000256" key="5">
    <source>
        <dbReference type="ARBA" id="ARBA00022989"/>
    </source>
</evidence>
<dbReference type="Gene3D" id="3.30.450.20">
    <property type="entry name" value="PAS domain"/>
    <property type="match status" value="1"/>
</dbReference>
<dbReference type="InterPro" id="IPR033479">
    <property type="entry name" value="dCache_1"/>
</dbReference>
<dbReference type="Gene3D" id="1.10.287.950">
    <property type="entry name" value="Methyl-accepting chemotaxis protein"/>
    <property type="match status" value="1"/>
</dbReference>
<comment type="caution">
    <text evidence="12">The sequence shown here is derived from an EMBL/GenBank/DDBJ whole genome shotgun (WGS) entry which is preliminary data.</text>
</comment>
<name>A0A0E2EFB0_TREDN</name>
<dbReference type="PATRIC" id="fig|999432.5.peg.1976"/>
<comment type="similarity">
    <text evidence="7">Belongs to the methyl-accepting chemotaxis (MCP) protein family.</text>
</comment>
<dbReference type="Gene3D" id="6.10.340.10">
    <property type="match status" value="1"/>
</dbReference>
<dbReference type="PROSITE" id="PS50885">
    <property type="entry name" value="HAMP"/>
    <property type="match status" value="1"/>
</dbReference>
<evidence type="ECO:0000259" key="11">
    <source>
        <dbReference type="PROSITE" id="PS50885"/>
    </source>
</evidence>
<dbReference type="GO" id="GO:0006935">
    <property type="term" value="P:chemotaxis"/>
    <property type="evidence" value="ECO:0007669"/>
    <property type="project" value="UniProtKB-KW"/>
</dbReference>
<dbReference type="InterPro" id="IPR051310">
    <property type="entry name" value="MCP_chemotaxis"/>
</dbReference>
<evidence type="ECO:0000259" key="10">
    <source>
        <dbReference type="PROSITE" id="PS50111"/>
    </source>
</evidence>
<dbReference type="Proteomes" id="UP000011705">
    <property type="component" value="Chromosome"/>
</dbReference>
<keyword evidence="5 9" id="KW-1133">Transmembrane helix</keyword>
<dbReference type="SUPFAM" id="SSF58104">
    <property type="entry name" value="Methyl-accepting chemotaxis protein (MCP) signaling domain"/>
    <property type="match status" value="2"/>
</dbReference>
<keyword evidence="6 9" id="KW-0472">Membrane</keyword>
<feature type="transmembrane region" description="Helical" evidence="9">
    <location>
        <begin position="301"/>
        <end position="322"/>
    </location>
</feature>
<keyword evidence="8" id="KW-0807">Transducer</keyword>
<dbReference type="InterPro" id="IPR004089">
    <property type="entry name" value="MCPsignal_dom"/>
</dbReference>
<dbReference type="PRINTS" id="PR00260">
    <property type="entry name" value="CHEMTRNSDUCR"/>
</dbReference>
<sequence>MVGEKNYRKEGRRFSILRKLVFFFGMLILIGGFTMGASALFVAKKALLGKIEEALLMKAEDTAEIVDSRANSMLYFLEGLARIPALRDSKLSFYEKVKALQKDAERNKTIEYFGISDINGIRYSADGYSIFVGDREWYKEAIKGKNFISEPIISRTTGELQIIFSVPIYDDEHNILGVFSAGVNGLALNDLIDDIVIGETGGCYIIDASGTTIADKDIELVKRQENSIKKAISDPELKSIADFEQKVLASSEAGLARFAYEGQQEIAAYSPMKTKNWKVIISAPVNELTGSLRPLKITIRIIGVTILIISIILTAIIALTIVKPITSTVQALKNIADGDGDLRVRLPIKRNDEITDLSKYFNKTIEKIGNSIKTVGSETQEMKQIGNELASNMTETASAIHQISTNIEGVKQQALTQAASVTETSATIEQIIKTIAQLNGMIESQAASVAESSSAIEQMVGNISSITQTLARTDDAIKNLAGATAEGKETLSLSNTVTQKISEESGGLLEASSVIQHIASQTNLLAMNAAIEAAHAGEAGKGFAVVADEIRKLAEESSSQGKTITSTLKILSKEIENLSSSSKLAEEKFDSIFALSEQVKKMSETLMLAMKEQENGGREVLTAIHNINLITSQVNDGSAEMLEGGKNIAVEMQKLDDLTRVITASMNEMAAGALQINEATQEVNIISQKNKENIGNLVNEVERFKV</sequence>
<reference evidence="12" key="1">
    <citation type="submission" date="2012-01" db="EMBL/GenBank/DDBJ databases">
        <title>The Genome Sequence of Treponema denticola H-22.</title>
        <authorList>
            <consortium name="The Broad Institute Genome Sequencing Platform"/>
            <person name="Earl A."/>
            <person name="Ward D."/>
            <person name="Feldgarden M."/>
            <person name="Gevers D."/>
            <person name="Blanton J.M."/>
            <person name="Fenno C.J."/>
            <person name="Baranova O.V."/>
            <person name="Mathney J."/>
            <person name="Dewhirst F.E."/>
            <person name="Izard J."/>
            <person name="Young S.K."/>
            <person name="Zeng Q."/>
            <person name="Gargeya S."/>
            <person name="Fitzgerald M."/>
            <person name="Haas B."/>
            <person name="Abouelleil A."/>
            <person name="Alvarado L."/>
            <person name="Arachchi H.M."/>
            <person name="Berlin A."/>
            <person name="Chapman S.B."/>
            <person name="Gearin G."/>
            <person name="Goldberg J."/>
            <person name="Griggs A."/>
            <person name="Gujja S."/>
            <person name="Hansen M."/>
            <person name="Heiman D."/>
            <person name="Howarth C."/>
            <person name="Larimer J."/>
            <person name="Lui A."/>
            <person name="MacDonald P.J.P."/>
            <person name="McCowen C."/>
            <person name="Montmayeur A."/>
            <person name="Murphy C."/>
            <person name="Neiman D."/>
            <person name="Pearson M."/>
            <person name="Priest M."/>
            <person name="Roberts A."/>
            <person name="Saif S."/>
            <person name="Shea T."/>
            <person name="Sisk P."/>
            <person name="Stolte C."/>
            <person name="Sykes S."/>
            <person name="Wortman J."/>
            <person name="Nusbaum C."/>
            <person name="Birren B."/>
        </authorList>
    </citation>
    <scope>NUCLEOTIDE SEQUENCE [LARGE SCALE GENOMIC DNA]</scope>
    <source>
        <strain evidence="12">H-22</strain>
    </source>
</reference>
<evidence type="ECO:0000256" key="1">
    <source>
        <dbReference type="ARBA" id="ARBA00004651"/>
    </source>
</evidence>